<evidence type="ECO:0000259" key="8">
    <source>
        <dbReference type="Pfam" id="PF20610"/>
    </source>
</evidence>
<dbReference type="RefSeq" id="WP_242166385.1">
    <property type="nucleotide sequence ID" value="NZ_JAJMLW010000004.1"/>
</dbReference>
<organism evidence="9 10">
    <name type="scientific">Adlercreutzia faecimuris</name>
    <dbReference type="NCBI Taxonomy" id="2897341"/>
    <lineage>
        <taxon>Bacteria</taxon>
        <taxon>Bacillati</taxon>
        <taxon>Actinomycetota</taxon>
        <taxon>Coriobacteriia</taxon>
        <taxon>Eggerthellales</taxon>
        <taxon>Eggerthellaceae</taxon>
        <taxon>Adlercreutzia</taxon>
    </lineage>
</organism>
<dbReference type="NCBIfam" id="NF033903">
    <property type="entry name" value="VaFE_rpt"/>
    <property type="match status" value="4"/>
</dbReference>
<evidence type="ECO:0000256" key="1">
    <source>
        <dbReference type="ARBA" id="ARBA00007257"/>
    </source>
</evidence>
<dbReference type="Proteomes" id="UP001430755">
    <property type="component" value="Unassembled WGS sequence"/>
</dbReference>
<evidence type="ECO:0000259" key="7">
    <source>
        <dbReference type="Pfam" id="PF18202"/>
    </source>
</evidence>
<evidence type="ECO:0000256" key="4">
    <source>
        <dbReference type="SAM" id="MobiDB-lite"/>
    </source>
</evidence>
<dbReference type="EMBL" id="JAJMLW010000004">
    <property type="protein sequence ID" value="MCI2242838.1"/>
    <property type="molecule type" value="Genomic_DNA"/>
</dbReference>
<evidence type="ECO:0000259" key="6">
    <source>
        <dbReference type="Pfam" id="PF17802"/>
    </source>
</evidence>
<dbReference type="InterPro" id="IPR041100">
    <property type="entry name" value="TQ"/>
</dbReference>
<keyword evidence="5" id="KW-0472">Membrane</keyword>
<evidence type="ECO:0000256" key="3">
    <source>
        <dbReference type="ARBA" id="ARBA00022729"/>
    </source>
</evidence>
<dbReference type="Pfam" id="PF17802">
    <property type="entry name" value="SpaA"/>
    <property type="match status" value="1"/>
</dbReference>
<keyword evidence="10" id="KW-1185">Reference proteome</keyword>
<feature type="domain" description="SpaA-like prealbumin fold" evidence="6">
    <location>
        <begin position="252"/>
        <end position="317"/>
    </location>
</feature>
<name>A0ABS9WIZ1_9ACTN</name>
<dbReference type="Pfam" id="PF18202">
    <property type="entry name" value="TQ"/>
    <property type="match status" value="4"/>
</dbReference>
<dbReference type="InterPro" id="IPR046751">
    <property type="entry name" value="TED_2"/>
</dbReference>
<feature type="domain" description="Thioester" evidence="8">
    <location>
        <begin position="49"/>
        <end position="172"/>
    </location>
</feature>
<keyword evidence="5" id="KW-0812">Transmembrane</keyword>
<comment type="caution">
    <text evidence="9">The sequence shown here is derived from an EMBL/GenBank/DDBJ whole genome shotgun (WGS) entry which is preliminary data.</text>
</comment>
<dbReference type="PANTHER" id="PTHR36108:SF13">
    <property type="entry name" value="COLOSSIN-B-RELATED"/>
    <property type="match status" value="1"/>
</dbReference>
<dbReference type="Gene3D" id="2.60.40.10">
    <property type="entry name" value="Immunoglobulins"/>
    <property type="match status" value="4"/>
</dbReference>
<sequence length="1300" mass="135888">MPSAPIPLKRAVTRAVKMLTAALLVAGLIPLALCSPPDRRAFASDQAYLEVNGQIPYAGYSTGRMTVNGAPAICAQPAKQTPAAGAYEKQDLMIGYVGNAEWYDAERQHLRALLYFGPGSYGFDPGIWPSAWYDGTPMTYDRYVVCLHIMVSDRYSYDFNKATYGCNADFKRWARDNLTGQLTSTETVPDFDNTTAGKIYANGWRVPDTFNAYALATGAGNQIILTFDNVGWLALDKASAAEGISANNGCYQLEGAFYAVTDAGGNAVATLVTDAAGHASSGELTPGTYYVQEVASPPGFVLDPTVYEVEVAPGQTASVGGGRVYDQPQYDPAALWLAKADADSSTPVAQGSGSLAGAEFSFRFYAGHHATAAEAEASGAPLRTWVLRTDADGRIVPDDAHRVGGDDFFRDGGGAPVLPLGTLLISETRAPAGYLPDPTVHVRQVTGDGGTQEVTAYRAPTVAEQVIRGGVRVEKRDRESGLGEPLGGATLDATFEISNASDRAVVVDGVSYGPGQVVKRLTTQDGAAQTGADLLPFGDYSIREVMPGDGYFLTDGAPRSFSIAAPGVVVDPFAGGAAFANNVKRGDLEFVKVREGTMERLAGVPFRLVSQTTGEAHILVTDANGYASTHASWSPHTQRTNANDAAGAGASDAGAGVWFGAGTAPDDARGALPYDTYTLEELPCKANEGLVLVTIPGIVVSRDSYTVRLGTIDDGEPDDGTPYLATTASDGLDGDKLLIADADATIVDRVEYANLTPGAAYRVVGTLMDSETGEPAATSSGPLTAERAFSPAARRGFVDLTYRFNALDTDTTSFVAFELLYDQDGRLVASHEELDDFGQTVRLVEPSVSSVATATADGRKSLVADPAASVSDTIAFANLVPGAEYAVRGVLMNRATGEPIAQGGAPVTAETSFVPDAGHGSATVTFAFDGSALPAGTELVAFETLYRGDAAVATDADIADESQTVTVERPALTTQAADALDGDKRVVAEREAHLTDTVAYEGLIPDREYVIRGTLHLRGEDGSDEGPLVGAAGAPVAAEVAFTPEAPDGTVELTFAFDASALAGREVVAFEELCREGVPLASHADIADEGQTVRVVPSTIMTRARDDADGDKSVAPEEGVRVVDRVIARDVVPGREYVIAGMLLDRADALPILVGDDFADPDAQPLRGMRAYNAAMGCCVAHGTARVVADGPDLETQVAYDLDATELAGRSLVAVAFLFDGDDLVAEECDLDCAEQTVAVTDREEPPSPPEEPDDEPAPPPPPASPLAKTGDSLAVALLAFAAAGACALAVPAAAKMRRR</sequence>
<proteinExistence type="inferred from homology"/>
<feature type="transmembrane region" description="Helical" evidence="5">
    <location>
        <begin position="1274"/>
        <end position="1295"/>
    </location>
</feature>
<dbReference type="Pfam" id="PF20610">
    <property type="entry name" value="TED_2"/>
    <property type="match status" value="1"/>
</dbReference>
<dbReference type="PANTHER" id="PTHR36108">
    <property type="entry name" value="COLOSSIN-B-RELATED"/>
    <property type="match status" value="1"/>
</dbReference>
<feature type="domain" description="T-Q ester bond containing" evidence="7">
    <location>
        <begin position="846"/>
        <end position="967"/>
    </location>
</feature>
<evidence type="ECO:0000256" key="2">
    <source>
        <dbReference type="ARBA" id="ARBA00022525"/>
    </source>
</evidence>
<protein>
    <submittedName>
        <fullName evidence="9">VaFE repeat-containing surface-anchored protein</fullName>
    </submittedName>
</protein>
<feature type="domain" description="T-Q ester bond containing" evidence="7">
    <location>
        <begin position="1099"/>
        <end position="1240"/>
    </location>
</feature>
<dbReference type="InterPro" id="IPR013783">
    <property type="entry name" value="Ig-like_fold"/>
</dbReference>
<keyword evidence="5" id="KW-1133">Transmembrane helix</keyword>
<accession>A0ABS9WIZ1</accession>
<dbReference type="Gene3D" id="2.60.40.3930">
    <property type="match status" value="4"/>
</dbReference>
<keyword evidence="3" id="KW-0732">Signal</keyword>
<evidence type="ECO:0000313" key="9">
    <source>
        <dbReference type="EMBL" id="MCI2242838.1"/>
    </source>
</evidence>
<gene>
    <name evidence="9" type="ORF">LPT13_10825</name>
</gene>
<comment type="similarity">
    <text evidence="1">Belongs to the serine-aspartate repeat-containing protein (SDr) family.</text>
</comment>
<reference evidence="9" key="1">
    <citation type="submission" date="2021-11" db="EMBL/GenBank/DDBJ databases">
        <title>A Novel Adlercreutzia Species, isolated from a Allomyrina dichotoma larva feces.</title>
        <authorList>
            <person name="Suh M.K."/>
        </authorList>
    </citation>
    <scope>NUCLEOTIDE SEQUENCE</scope>
    <source>
        <strain evidence="9">JBNU-10</strain>
    </source>
</reference>
<feature type="domain" description="T-Q ester bond containing" evidence="7">
    <location>
        <begin position="970"/>
        <end position="1095"/>
    </location>
</feature>
<feature type="domain" description="T-Q ester bond containing" evidence="7">
    <location>
        <begin position="722"/>
        <end position="842"/>
    </location>
</feature>
<feature type="region of interest" description="Disordered" evidence="4">
    <location>
        <begin position="1239"/>
        <end position="1269"/>
    </location>
</feature>
<dbReference type="InterPro" id="IPR041033">
    <property type="entry name" value="SpaA_PFL_dom_1"/>
</dbReference>
<keyword evidence="2" id="KW-0964">Secreted</keyword>
<evidence type="ECO:0000313" key="10">
    <source>
        <dbReference type="Proteomes" id="UP001430755"/>
    </source>
</evidence>
<dbReference type="SUPFAM" id="SSF49478">
    <property type="entry name" value="Cna protein B-type domain"/>
    <property type="match status" value="1"/>
</dbReference>
<evidence type="ECO:0000256" key="5">
    <source>
        <dbReference type="SAM" id="Phobius"/>
    </source>
</evidence>